<feature type="domain" description="RagB/SusD" evidence="7">
    <location>
        <begin position="315"/>
        <end position="458"/>
    </location>
</feature>
<evidence type="ECO:0000256" key="1">
    <source>
        <dbReference type="ARBA" id="ARBA00004442"/>
    </source>
</evidence>
<accession>A0ABU1Y8U0</accession>
<dbReference type="Proteomes" id="UP001269081">
    <property type="component" value="Unassembled WGS sequence"/>
</dbReference>
<evidence type="ECO:0000259" key="8">
    <source>
        <dbReference type="Pfam" id="PF14322"/>
    </source>
</evidence>
<keyword evidence="10" id="KW-1185">Reference proteome</keyword>
<dbReference type="InterPro" id="IPR012944">
    <property type="entry name" value="SusD_RagB_dom"/>
</dbReference>
<evidence type="ECO:0000259" key="7">
    <source>
        <dbReference type="Pfam" id="PF07980"/>
    </source>
</evidence>
<gene>
    <name evidence="9" type="ORF">J2W48_001860</name>
</gene>
<dbReference type="Pfam" id="PF07980">
    <property type="entry name" value="SusD_RagB"/>
    <property type="match status" value="1"/>
</dbReference>
<dbReference type="SUPFAM" id="SSF48452">
    <property type="entry name" value="TPR-like"/>
    <property type="match status" value="1"/>
</dbReference>
<keyword evidence="4" id="KW-0472">Membrane</keyword>
<comment type="caution">
    <text evidence="9">The sequence shown here is derived from an EMBL/GenBank/DDBJ whole genome shotgun (WGS) entry which is preliminary data.</text>
</comment>
<name>A0ABU1Y8U0_9FLAO</name>
<dbReference type="EMBL" id="JAVDWQ010000005">
    <property type="protein sequence ID" value="MDR7209921.1"/>
    <property type="molecule type" value="Genomic_DNA"/>
</dbReference>
<dbReference type="RefSeq" id="WP_310280517.1">
    <property type="nucleotide sequence ID" value="NZ_JAVDWQ010000005.1"/>
</dbReference>
<dbReference type="InterPro" id="IPR011990">
    <property type="entry name" value="TPR-like_helical_dom_sf"/>
</dbReference>
<dbReference type="Pfam" id="PF14322">
    <property type="entry name" value="SusD-like_3"/>
    <property type="match status" value="1"/>
</dbReference>
<evidence type="ECO:0000256" key="2">
    <source>
        <dbReference type="ARBA" id="ARBA00006275"/>
    </source>
</evidence>
<feature type="signal peptide" evidence="6">
    <location>
        <begin position="1"/>
        <end position="21"/>
    </location>
</feature>
<feature type="chain" id="PRO_5045135081" description="RagB/SusD family nutrient uptake outer membrane protein" evidence="6">
    <location>
        <begin position="22"/>
        <end position="458"/>
    </location>
</feature>
<evidence type="ECO:0000313" key="9">
    <source>
        <dbReference type="EMBL" id="MDR7209921.1"/>
    </source>
</evidence>
<feature type="domain" description="SusD-like N-terminal" evidence="8">
    <location>
        <begin position="48"/>
        <end position="226"/>
    </location>
</feature>
<protein>
    <recommendedName>
        <fullName evidence="11">RagB/SusD family nutrient uptake outer membrane protein</fullName>
    </recommendedName>
</protein>
<dbReference type="CDD" id="cd08977">
    <property type="entry name" value="SusD"/>
    <property type="match status" value="1"/>
</dbReference>
<comment type="subcellular location">
    <subcellularLocation>
        <location evidence="1">Cell outer membrane</location>
    </subcellularLocation>
</comment>
<keyword evidence="3 6" id="KW-0732">Signal</keyword>
<dbReference type="InterPro" id="IPR033985">
    <property type="entry name" value="SusD-like_N"/>
</dbReference>
<reference evidence="9 10" key="1">
    <citation type="submission" date="2023-07" db="EMBL/GenBank/DDBJ databases">
        <title>Sorghum-associated microbial communities from plants grown in Nebraska, USA.</title>
        <authorList>
            <person name="Schachtman D."/>
        </authorList>
    </citation>
    <scope>NUCLEOTIDE SEQUENCE [LARGE SCALE GENOMIC DNA]</scope>
    <source>
        <strain evidence="9 10">4129</strain>
    </source>
</reference>
<evidence type="ECO:0000256" key="3">
    <source>
        <dbReference type="ARBA" id="ARBA00022729"/>
    </source>
</evidence>
<dbReference type="Gene3D" id="1.25.40.390">
    <property type="match status" value="1"/>
</dbReference>
<comment type="similarity">
    <text evidence="2">Belongs to the SusD family.</text>
</comment>
<evidence type="ECO:0000256" key="5">
    <source>
        <dbReference type="ARBA" id="ARBA00023237"/>
    </source>
</evidence>
<evidence type="ECO:0000313" key="10">
    <source>
        <dbReference type="Proteomes" id="UP001269081"/>
    </source>
</evidence>
<evidence type="ECO:0000256" key="6">
    <source>
        <dbReference type="SAM" id="SignalP"/>
    </source>
</evidence>
<evidence type="ECO:0008006" key="11">
    <source>
        <dbReference type="Google" id="ProtNLM"/>
    </source>
</evidence>
<organism evidence="9 10">
    <name type="scientific">Flavobacterium piscis</name>
    <dbReference type="NCBI Taxonomy" id="1114874"/>
    <lineage>
        <taxon>Bacteria</taxon>
        <taxon>Pseudomonadati</taxon>
        <taxon>Bacteroidota</taxon>
        <taxon>Flavobacteriia</taxon>
        <taxon>Flavobacteriales</taxon>
        <taxon>Flavobacteriaceae</taxon>
        <taxon>Flavobacterium</taxon>
    </lineage>
</organism>
<sequence length="458" mass="50491">MKTYNSIKIVLILTLASWFSACESFTEVDLPQSQLTGEAVYNDVATATAALSDIYARMRESGLVSGNGQGLSALMASYSDELVFYSSSSAAAPYYNHTVSATNLSVANFWNTGYGQIYAANALIEGLENSETIETADKEKLKGEALFIRALLHFHLMNVFGKIPYVTTTDYHINAVVSRQSIPEVYEAVIADLLQAKMLLPDAYAVSFRVRPNKAAASALLARIYLYNENWDLAAAEATTVIGNPLYAIVQDPATVFLKESNETIWSLHAGLAGANTIDARTFVFTATPPPFFALENTLVNAYSTGDLRRANWIGSATNGTNTWYYPFKYKQIVNTGTSMEFTIMLRLAEQYLIRAEALAHLGDIDGARTDLNVIRHRAGLSDNVSANPADLLEAIMAERRLELFTEQGHRWFDLVRTNKAATVIGAIKPSWQATHLLFPLPETEILLNSNLYQNPGY</sequence>
<dbReference type="PROSITE" id="PS51257">
    <property type="entry name" value="PROKAR_LIPOPROTEIN"/>
    <property type="match status" value="1"/>
</dbReference>
<keyword evidence="5" id="KW-0998">Cell outer membrane</keyword>
<proteinExistence type="inferred from homology"/>
<evidence type="ECO:0000256" key="4">
    <source>
        <dbReference type="ARBA" id="ARBA00023136"/>
    </source>
</evidence>